<evidence type="ECO:0000313" key="3">
    <source>
        <dbReference type="EMBL" id="GIQ87908.1"/>
    </source>
</evidence>
<feature type="non-terminal residue" evidence="3">
    <location>
        <position position="1"/>
    </location>
</feature>
<evidence type="ECO:0000259" key="2">
    <source>
        <dbReference type="Pfam" id="PF14512"/>
    </source>
</evidence>
<dbReference type="EMBL" id="BDIP01003603">
    <property type="protein sequence ID" value="GIQ87908.1"/>
    <property type="molecule type" value="Genomic_DNA"/>
</dbReference>
<dbReference type="GO" id="GO:0016491">
    <property type="term" value="F:oxidoreductase activity"/>
    <property type="evidence" value="ECO:0007669"/>
    <property type="project" value="InterPro"/>
</dbReference>
<evidence type="ECO:0000313" key="4">
    <source>
        <dbReference type="Proteomes" id="UP000265618"/>
    </source>
</evidence>
<dbReference type="SUPFAM" id="SSF55469">
    <property type="entry name" value="FMN-dependent nitroreductase-like"/>
    <property type="match status" value="1"/>
</dbReference>
<protein>
    <recommendedName>
        <fullName evidence="2">Putative nitroreductase TM1586 domain-containing protein</fullName>
    </recommendedName>
</protein>
<dbReference type="AlphaFoldDB" id="A0A9K3D4T4"/>
<gene>
    <name evidence="3" type="ORF">KIPB_010049</name>
</gene>
<comment type="caution">
    <text evidence="3">The sequence shown here is derived from an EMBL/GenBank/DDBJ whole genome shotgun (WGS) entry which is preliminary data.</text>
</comment>
<accession>A0A9K3D4T4</accession>
<name>A0A9K3D4T4_9EUKA</name>
<feature type="chain" id="PRO_5039938147" description="Putative nitroreductase TM1586 domain-containing protein" evidence="1">
    <location>
        <begin position="19"/>
        <end position="166"/>
    </location>
</feature>
<keyword evidence="1" id="KW-0732">Signal</keyword>
<proteinExistence type="predicted"/>
<organism evidence="3 4">
    <name type="scientific">Kipferlia bialata</name>
    <dbReference type="NCBI Taxonomy" id="797122"/>
    <lineage>
        <taxon>Eukaryota</taxon>
        <taxon>Metamonada</taxon>
        <taxon>Carpediemonas-like organisms</taxon>
        <taxon>Kipferlia</taxon>
    </lineage>
</organism>
<dbReference type="InterPro" id="IPR029478">
    <property type="entry name" value="TM1586_NiRdase"/>
</dbReference>
<dbReference type="InterPro" id="IPR000415">
    <property type="entry name" value="Nitroreductase-like"/>
</dbReference>
<feature type="signal peptide" evidence="1">
    <location>
        <begin position="1"/>
        <end position="18"/>
    </location>
</feature>
<keyword evidence="4" id="KW-1185">Reference proteome</keyword>
<dbReference type="Gene3D" id="3.40.109.10">
    <property type="entry name" value="NADH Oxidase"/>
    <property type="match status" value="1"/>
</dbReference>
<dbReference type="Gene3D" id="3.40.109.30">
    <property type="entry name" value="putative nitroreductase (tm1586), domain 2"/>
    <property type="match status" value="1"/>
</dbReference>
<sequence length="166" mass="18045">SDAWAGLLGEMLILKAASLGVHTCWIGGTVRKAEVLKNIAPDGEWTVCFITPLGTPETQPEGLPKRRRKDVAKMVTKDRDLSEWETRAVEAMHNAPSAMNRQPWAMSVEEGSITLREEGKGKNGVMTKRLDAAIALAHVLAQLSADGKMTTVETVSDLPLVVKITQ</sequence>
<dbReference type="Pfam" id="PF14512">
    <property type="entry name" value="TM1586_NiRdase"/>
    <property type="match status" value="1"/>
</dbReference>
<reference evidence="3 4" key="1">
    <citation type="journal article" date="2018" name="PLoS ONE">
        <title>The draft genome of Kipferlia bialata reveals reductive genome evolution in fornicate parasites.</title>
        <authorList>
            <person name="Tanifuji G."/>
            <person name="Takabayashi S."/>
            <person name="Kume K."/>
            <person name="Takagi M."/>
            <person name="Nakayama T."/>
            <person name="Kamikawa R."/>
            <person name="Inagaki Y."/>
            <person name="Hashimoto T."/>
        </authorList>
    </citation>
    <scope>NUCLEOTIDE SEQUENCE [LARGE SCALE GENOMIC DNA]</scope>
    <source>
        <strain evidence="3">NY0173</strain>
    </source>
</reference>
<dbReference type="OrthoDB" id="25064at2759"/>
<evidence type="ECO:0000256" key="1">
    <source>
        <dbReference type="SAM" id="SignalP"/>
    </source>
</evidence>
<dbReference type="Proteomes" id="UP000265618">
    <property type="component" value="Unassembled WGS sequence"/>
</dbReference>
<feature type="domain" description="Putative nitroreductase TM1586" evidence="2">
    <location>
        <begin position="5"/>
        <end position="139"/>
    </location>
</feature>